<gene>
    <name evidence="10" type="ORF">H010_12159</name>
</gene>
<dbReference type="SUPFAM" id="SSF53774">
    <property type="entry name" value="Glutaminase/Asparaginase"/>
    <property type="match status" value="1"/>
</dbReference>
<evidence type="ECO:0000256" key="4">
    <source>
        <dbReference type="PIRSR" id="PIRSR001220-1"/>
    </source>
</evidence>
<dbReference type="InterPro" id="IPR027474">
    <property type="entry name" value="L-asparaginase_N"/>
</dbReference>
<dbReference type="Gene3D" id="3.40.50.40">
    <property type="match status" value="1"/>
</dbReference>
<dbReference type="Pfam" id="PF00710">
    <property type="entry name" value="Asparaginase"/>
    <property type="match status" value="1"/>
</dbReference>
<evidence type="ECO:0000259" key="9">
    <source>
        <dbReference type="Pfam" id="PF17763"/>
    </source>
</evidence>
<comment type="caution">
    <text evidence="10">The sequence shown here is derived from an EMBL/GenBank/DDBJ whole genome shotgun (WGS) entry which is preliminary data.</text>
</comment>
<evidence type="ECO:0000256" key="5">
    <source>
        <dbReference type="PIRSR" id="PIRSR001220-2"/>
    </source>
</evidence>
<keyword evidence="3" id="KW-0378">Hydrolase</keyword>
<dbReference type="SFLD" id="SFLDS00057">
    <property type="entry name" value="Glutaminase/Asparaginase"/>
    <property type="match status" value="1"/>
</dbReference>
<evidence type="ECO:0000256" key="3">
    <source>
        <dbReference type="ARBA" id="ARBA00022801"/>
    </source>
</evidence>
<dbReference type="InterPro" id="IPR006034">
    <property type="entry name" value="Asparaginase/glutaminase-like"/>
</dbReference>
<dbReference type="PANTHER" id="PTHR11707:SF28">
    <property type="entry name" value="60 KDA LYSOPHOSPHOLIPASE"/>
    <property type="match status" value="1"/>
</dbReference>
<dbReference type="PROSITE" id="PS51732">
    <property type="entry name" value="ASN_GLN_ASE_3"/>
    <property type="match status" value="1"/>
</dbReference>
<feature type="active site" evidence="6">
    <location>
        <position position="13"/>
    </location>
</feature>
<reference evidence="10" key="1">
    <citation type="submission" date="2013-01" db="EMBL/GenBank/DDBJ databases">
        <title>Genome draft of Hydrogenophaga taeniospiralis 2K1.</title>
        <authorList>
            <person name="Gomila M."/>
            <person name="Lalucat J."/>
        </authorList>
    </citation>
    <scope>NUCLEOTIDE SEQUENCE</scope>
    <source>
        <strain evidence="10">CCUG 15921</strain>
    </source>
</reference>
<dbReference type="RefSeq" id="WP_068172373.1">
    <property type="nucleotide sequence ID" value="NZ_AOGK01000010.1"/>
</dbReference>
<organism evidence="10 11">
    <name type="scientific">Hydrogenophaga taeniospiralis CCUG 15921</name>
    <dbReference type="NCBI Taxonomy" id="1281780"/>
    <lineage>
        <taxon>Bacteria</taxon>
        <taxon>Pseudomonadati</taxon>
        <taxon>Pseudomonadota</taxon>
        <taxon>Betaproteobacteria</taxon>
        <taxon>Burkholderiales</taxon>
        <taxon>Comamonadaceae</taxon>
        <taxon>Hydrogenophaga</taxon>
    </lineage>
</organism>
<feature type="binding site" evidence="5">
    <location>
        <begin position="90"/>
        <end position="91"/>
    </location>
    <ligand>
        <name>substrate</name>
    </ligand>
</feature>
<dbReference type="PROSITE" id="PS00144">
    <property type="entry name" value="ASN_GLN_ASE_1"/>
    <property type="match status" value="1"/>
</dbReference>
<accession>A0A9X4NRF0</accession>
<evidence type="ECO:0000256" key="7">
    <source>
        <dbReference type="PROSITE-ProRule" id="PRU10100"/>
    </source>
</evidence>
<dbReference type="InterPro" id="IPR041725">
    <property type="entry name" value="L-asparaginase_I"/>
</dbReference>
<dbReference type="NCBIfam" id="TIGR00519">
    <property type="entry name" value="asnASE_I"/>
    <property type="match status" value="1"/>
</dbReference>
<dbReference type="PANTHER" id="PTHR11707">
    <property type="entry name" value="L-ASPARAGINASE"/>
    <property type="match status" value="1"/>
</dbReference>
<comment type="similarity">
    <text evidence="1">Belongs to the asparaginase 1 family.</text>
</comment>
<protein>
    <recommendedName>
        <fullName evidence="2">asparaginase</fullName>
        <ecNumber evidence="2">3.5.1.1</ecNumber>
    </recommendedName>
</protein>
<dbReference type="OrthoDB" id="9788068at2"/>
<sequence>MSARVLVLYTGGTVGMEPSPEGYRPMPDFGGRLRETLQRSAGDELPELDVVALERPIDSANLSPLHWQRMAEPLLANWDAYTGFVLLHGTDTMAWSAAALSFILQGTDKPVIFTGSQIPLLQPRSDAPAHLQAALQLAAYHRVPEVGLCFGRHLWRGNRSSKIASQALDAFGSPNYPPLADLAIELQVHPERLLRAPAQQRFIVPAFDPQAVAVLNLYPGISGHVVDALLGCAHVRGLVLRSYGVGNAPEADRSFMQALERASQRGVVLLNTTLCATGPVVQGAYATGSALTQAGVVPGADMTLEAAFAKLHVLLGTETDPDRVRERLGQPLCGELTPAT</sequence>
<dbReference type="PROSITE" id="PS00917">
    <property type="entry name" value="ASN_GLN_ASE_2"/>
    <property type="match status" value="1"/>
</dbReference>
<dbReference type="CDD" id="cd08963">
    <property type="entry name" value="L-asparaginase_I"/>
    <property type="match status" value="1"/>
</dbReference>
<dbReference type="SMART" id="SM00870">
    <property type="entry name" value="Asparaginase"/>
    <property type="match status" value="1"/>
</dbReference>
<dbReference type="InterPro" id="IPR027473">
    <property type="entry name" value="L-asparaginase_C"/>
</dbReference>
<feature type="domain" description="Asparaginase/glutaminase C-terminal" evidence="9">
    <location>
        <begin position="212"/>
        <end position="326"/>
    </location>
</feature>
<dbReference type="InterPro" id="IPR020827">
    <property type="entry name" value="Asparaginase/glutaminase_AS1"/>
</dbReference>
<dbReference type="Proteomes" id="UP001152876">
    <property type="component" value="Unassembled WGS sequence"/>
</dbReference>
<evidence type="ECO:0000259" key="8">
    <source>
        <dbReference type="Pfam" id="PF00710"/>
    </source>
</evidence>
<dbReference type="PIRSF" id="PIRSF001220">
    <property type="entry name" value="L-ASNase_gatD"/>
    <property type="match status" value="1"/>
</dbReference>
<evidence type="ECO:0000256" key="6">
    <source>
        <dbReference type="PROSITE-ProRule" id="PRU10099"/>
    </source>
</evidence>
<feature type="binding site" evidence="5">
    <location>
        <position position="59"/>
    </location>
    <ligand>
        <name>substrate</name>
    </ligand>
</feature>
<dbReference type="InterPro" id="IPR037152">
    <property type="entry name" value="L-asparaginase_N_sf"/>
</dbReference>
<evidence type="ECO:0000256" key="1">
    <source>
        <dbReference type="ARBA" id="ARBA00010518"/>
    </source>
</evidence>
<keyword evidence="11" id="KW-1185">Reference proteome</keyword>
<feature type="active site" description="O-isoaspartyl threonine intermediate" evidence="4">
    <location>
        <position position="13"/>
    </location>
</feature>
<dbReference type="InterPro" id="IPR040919">
    <property type="entry name" value="Asparaginase_C"/>
</dbReference>
<dbReference type="FunFam" id="3.40.50.40:FF:000001">
    <property type="entry name" value="L-asparaginase 1"/>
    <property type="match status" value="1"/>
</dbReference>
<name>A0A9X4NRF0_9BURK</name>
<evidence type="ECO:0000256" key="2">
    <source>
        <dbReference type="ARBA" id="ARBA00012920"/>
    </source>
</evidence>
<dbReference type="GO" id="GO:0004067">
    <property type="term" value="F:asparaginase activity"/>
    <property type="evidence" value="ECO:0007669"/>
    <property type="project" value="UniProtKB-UniRule"/>
</dbReference>
<proteinExistence type="inferred from homology"/>
<dbReference type="GO" id="GO:0009066">
    <property type="term" value="P:aspartate family amino acid metabolic process"/>
    <property type="evidence" value="ECO:0007669"/>
    <property type="project" value="UniProtKB-ARBA"/>
</dbReference>
<dbReference type="Gene3D" id="3.40.50.1170">
    <property type="entry name" value="L-asparaginase, N-terminal domain"/>
    <property type="match status" value="1"/>
</dbReference>
<dbReference type="AlphaFoldDB" id="A0A9X4NRF0"/>
<evidence type="ECO:0000313" key="11">
    <source>
        <dbReference type="Proteomes" id="UP001152876"/>
    </source>
</evidence>
<dbReference type="PIRSF" id="PIRSF500176">
    <property type="entry name" value="L_ASNase"/>
    <property type="match status" value="1"/>
</dbReference>
<dbReference type="EC" id="3.5.1.1" evidence="2"/>
<dbReference type="Pfam" id="PF17763">
    <property type="entry name" value="Asparaginase_C"/>
    <property type="match status" value="1"/>
</dbReference>
<dbReference type="InterPro" id="IPR006033">
    <property type="entry name" value="AsnA_fam"/>
</dbReference>
<dbReference type="InterPro" id="IPR036152">
    <property type="entry name" value="Asp/glu_Ase-like_sf"/>
</dbReference>
<feature type="active site" evidence="7">
    <location>
        <position position="90"/>
    </location>
</feature>
<feature type="domain" description="L-asparaginase N-terminal" evidence="8">
    <location>
        <begin position="4"/>
        <end position="189"/>
    </location>
</feature>
<dbReference type="EMBL" id="AOGK01000010">
    <property type="protein sequence ID" value="MDG5976012.1"/>
    <property type="molecule type" value="Genomic_DNA"/>
</dbReference>
<evidence type="ECO:0000313" key="10">
    <source>
        <dbReference type="EMBL" id="MDG5976012.1"/>
    </source>
</evidence>
<dbReference type="PRINTS" id="PR00139">
    <property type="entry name" value="ASNGLNASE"/>
</dbReference>
<dbReference type="InterPro" id="IPR027475">
    <property type="entry name" value="Asparaginase/glutaminase_AS2"/>
</dbReference>